<dbReference type="OrthoDB" id="3199616at2"/>
<evidence type="ECO:0000313" key="3">
    <source>
        <dbReference type="Proteomes" id="UP000243650"/>
    </source>
</evidence>
<comment type="caution">
    <text evidence="2">The sequence shown here is derived from an EMBL/GenBank/DDBJ whole genome shotgun (WGS) entry which is preliminary data.</text>
</comment>
<accession>A0A2P6MHE2</accession>
<dbReference type="Pfam" id="PF04230">
    <property type="entry name" value="PS_pyruv_trans"/>
    <property type="match status" value="1"/>
</dbReference>
<dbReference type="NCBIfam" id="TIGR03609">
    <property type="entry name" value="S_layer_CsaB"/>
    <property type="match status" value="1"/>
</dbReference>
<keyword evidence="3" id="KW-1185">Reference proteome</keyword>
<evidence type="ECO:0000259" key="1">
    <source>
        <dbReference type="Pfam" id="PF04230"/>
    </source>
</evidence>
<reference evidence="2 3" key="1">
    <citation type="submission" date="2018-03" db="EMBL/GenBank/DDBJ databases">
        <title>Bacillus urumqiensis sp. nov., a moderately haloalkaliphilic bacterium isolated from a salt lake.</title>
        <authorList>
            <person name="Zhao B."/>
            <person name="Liao Z."/>
        </authorList>
    </citation>
    <scope>NUCLEOTIDE SEQUENCE [LARGE SCALE GENOMIC DNA]</scope>
    <source>
        <strain evidence="2 3">BZ-SZ-XJ18</strain>
    </source>
</reference>
<name>A0A2P6MHE2_ALKUR</name>
<dbReference type="InterPro" id="IPR019896">
    <property type="entry name" value="Polysacch_pyruvyl_Trfase_CsaB"/>
</dbReference>
<dbReference type="PANTHER" id="PTHR36836:SF1">
    <property type="entry name" value="COLANIC ACID BIOSYNTHESIS PROTEIN WCAK"/>
    <property type="match status" value="1"/>
</dbReference>
<evidence type="ECO:0000313" key="2">
    <source>
        <dbReference type="EMBL" id="PRO65683.1"/>
    </source>
</evidence>
<sequence length="352" mass="38331">MKIVLSGYFGFDNAGDEAILHSMIHAFRDERPDVVITVLSNQPEKTKQSYGVDAVNRWNLKEVIGAVRSADRLISGGGSLLQDKTGPKSVLYYCGVMAIAHVLRTPVTVYAQGIGPLASRASRLLTRQTMKKVDQLTVRDEASRALLREIGVENDIDVVPDPVLGMNPEVIRAAPDADYIAVSVRSWPSGRAHLRKIAGTLDRLLEEGERIVFLPMHGEEDARAASQVLASMKHSGHENVRVLDADAPLEEKQRTAAEAKLVVGMRLHALIFAAAGYTPFTPISYDPKIDAFASLCGQPVPVHVEEDNWESSDLTAAVHEALDQRDTRQRALAAYVTPAKEAVQKLAAAVVS</sequence>
<dbReference type="EMBL" id="PVNS01000007">
    <property type="protein sequence ID" value="PRO65683.1"/>
    <property type="molecule type" value="Genomic_DNA"/>
</dbReference>
<dbReference type="PANTHER" id="PTHR36836">
    <property type="entry name" value="COLANIC ACID BIOSYNTHESIS PROTEIN WCAK"/>
    <property type="match status" value="1"/>
</dbReference>
<dbReference type="AlphaFoldDB" id="A0A2P6MHE2"/>
<proteinExistence type="predicted"/>
<dbReference type="Proteomes" id="UP000243650">
    <property type="component" value="Unassembled WGS sequence"/>
</dbReference>
<protein>
    <submittedName>
        <fullName evidence="2">Polysaccharide pyruvyl transferase CsaB</fullName>
    </submittedName>
</protein>
<organism evidence="2 3">
    <name type="scientific">Alkalicoccus urumqiensis</name>
    <name type="common">Bacillus urumqiensis</name>
    <dbReference type="NCBI Taxonomy" id="1548213"/>
    <lineage>
        <taxon>Bacteria</taxon>
        <taxon>Bacillati</taxon>
        <taxon>Bacillota</taxon>
        <taxon>Bacilli</taxon>
        <taxon>Bacillales</taxon>
        <taxon>Bacillaceae</taxon>
        <taxon>Alkalicoccus</taxon>
    </lineage>
</organism>
<feature type="domain" description="Polysaccharide pyruvyl transferase" evidence="1">
    <location>
        <begin position="13"/>
        <end position="287"/>
    </location>
</feature>
<dbReference type="InterPro" id="IPR007345">
    <property type="entry name" value="Polysacch_pyruvyl_Trfase"/>
</dbReference>
<dbReference type="SUPFAM" id="SSF53756">
    <property type="entry name" value="UDP-Glycosyltransferase/glycogen phosphorylase"/>
    <property type="match status" value="1"/>
</dbReference>
<dbReference type="RefSeq" id="WP_105959152.1">
    <property type="nucleotide sequence ID" value="NZ_PVNS01000007.1"/>
</dbReference>
<gene>
    <name evidence="2" type="primary">csaB</name>
    <name evidence="2" type="ORF">C6I21_09175</name>
</gene>
<keyword evidence="2" id="KW-0808">Transferase</keyword>
<dbReference type="GO" id="GO:0016740">
    <property type="term" value="F:transferase activity"/>
    <property type="evidence" value="ECO:0007669"/>
    <property type="project" value="UniProtKB-KW"/>
</dbReference>